<evidence type="ECO:0000256" key="2">
    <source>
        <dbReference type="ARBA" id="ARBA00023002"/>
    </source>
</evidence>
<keyword evidence="4" id="KW-0472">Membrane</keyword>
<name>A0AAX4IH27_9PEZI</name>
<comment type="pathway">
    <text evidence="1">Mycotoxin biosynthesis.</text>
</comment>
<gene>
    <name evidence="5" type="ORF">CDEST_07802</name>
</gene>
<keyword evidence="4" id="KW-1133">Transmembrane helix</keyword>
<dbReference type="GeneID" id="87944305"/>
<proteinExistence type="inferred from homology"/>
<evidence type="ECO:0000313" key="5">
    <source>
        <dbReference type="EMBL" id="WQF82788.1"/>
    </source>
</evidence>
<organism evidence="5 6">
    <name type="scientific">Colletotrichum destructivum</name>
    <dbReference type="NCBI Taxonomy" id="34406"/>
    <lineage>
        <taxon>Eukaryota</taxon>
        <taxon>Fungi</taxon>
        <taxon>Dikarya</taxon>
        <taxon>Ascomycota</taxon>
        <taxon>Pezizomycotina</taxon>
        <taxon>Sordariomycetes</taxon>
        <taxon>Hypocreomycetidae</taxon>
        <taxon>Glomerellales</taxon>
        <taxon>Glomerellaceae</taxon>
        <taxon>Colletotrichum</taxon>
        <taxon>Colletotrichum destructivum species complex</taxon>
    </lineage>
</organism>
<evidence type="ECO:0000256" key="1">
    <source>
        <dbReference type="ARBA" id="ARBA00004685"/>
    </source>
</evidence>
<evidence type="ECO:0000256" key="4">
    <source>
        <dbReference type="SAM" id="Phobius"/>
    </source>
</evidence>
<dbReference type="Proteomes" id="UP001322277">
    <property type="component" value="Chromosome 5"/>
</dbReference>
<dbReference type="KEGG" id="cdet:87944305"/>
<sequence length="223" mass="25959">MMERQSNDESIEYHDSSEYVGFLGKRRFQRKVPKPSRMYEWLQRLFYVSTTTLNIVAIILLVRVYSASSSASVAEEASHVVPSCGDDIHISNHDQYEHLSEPWVDPRGNTLWKVSWAHQLHCLYLIMNDFDRLVRYGVTRKENQVEEGHFQVHTNHCFDYLRQSILCTSDMTLEGKVLGRDANPGTDGWGHLHTCRNHREVVQWVEERRVKDKGFIIDPGSPL</sequence>
<dbReference type="GO" id="GO:0016491">
    <property type="term" value="F:oxidoreductase activity"/>
    <property type="evidence" value="ECO:0007669"/>
    <property type="project" value="UniProtKB-KW"/>
</dbReference>
<dbReference type="PANTHER" id="PTHR33365:SF11">
    <property type="entry name" value="TAT PATHWAY SIGNAL SEQUENCE"/>
    <property type="match status" value="1"/>
</dbReference>
<feature type="transmembrane region" description="Helical" evidence="4">
    <location>
        <begin position="45"/>
        <end position="65"/>
    </location>
</feature>
<reference evidence="6" key="1">
    <citation type="journal article" date="2023" name="bioRxiv">
        <title>Complete genome of the Medicago anthracnose fungus, Colletotrichum destructivum, reveals a mini-chromosome-like region within a core chromosome.</title>
        <authorList>
            <person name="Lapalu N."/>
            <person name="Simon A."/>
            <person name="Lu A."/>
            <person name="Plaumann P.-L."/>
            <person name="Amselem J."/>
            <person name="Pigne S."/>
            <person name="Auger A."/>
            <person name="Koch C."/>
            <person name="Dallery J.-F."/>
            <person name="O'Connell R.J."/>
        </authorList>
    </citation>
    <scope>NUCLEOTIDE SEQUENCE [LARGE SCALE GENOMIC DNA]</scope>
    <source>
        <strain evidence="6">CBS 520.97</strain>
    </source>
</reference>
<dbReference type="EMBL" id="CP137309">
    <property type="protein sequence ID" value="WQF82788.1"/>
    <property type="molecule type" value="Genomic_DNA"/>
</dbReference>
<protein>
    <submittedName>
        <fullName evidence="5">Mycotoxin biosynthesis protein UstYa</fullName>
    </submittedName>
</protein>
<dbReference type="PANTHER" id="PTHR33365">
    <property type="entry name" value="YALI0B05434P"/>
    <property type="match status" value="1"/>
</dbReference>
<dbReference type="Pfam" id="PF11807">
    <property type="entry name" value="UstYa"/>
    <property type="match status" value="1"/>
</dbReference>
<dbReference type="InterPro" id="IPR021765">
    <property type="entry name" value="UstYa-like"/>
</dbReference>
<dbReference type="GO" id="GO:0043386">
    <property type="term" value="P:mycotoxin biosynthetic process"/>
    <property type="evidence" value="ECO:0007669"/>
    <property type="project" value="InterPro"/>
</dbReference>
<comment type="similarity">
    <text evidence="3">Belongs to the ustYa family.</text>
</comment>
<keyword evidence="2" id="KW-0560">Oxidoreductase</keyword>
<dbReference type="AlphaFoldDB" id="A0AAX4IH27"/>
<dbReference type="RefSeq" id="XP_062780012.1">
    <property type="nucleotide sequence ID" value="XM_062923961.1"/>
</dbReference>
<accession>A0AAX4IH27</accession>
<evidence type="ECO:0000256" key="3">
    <source>
        <dbReference type="ARBA" id="ARBA00035112"/>
    </source>
</evidence>
<keyword evidence="4" id="KW-0812">Transmembrane</keyword>
<evidence type="ECO:0000313" key="6">
    <source>
        <dbReference type="Proteomes" id="UP001322277"/>
    </source>
</evidence>
<keyword evidence="6" id="KW-1185">Reference proteome</keyword>